<evidence type="ECO:0000256" key="1">
    <source>
        <dbReference type="ARBA" id="ARBA00022448"/>
    </source>
</evidence>
<dbReference type="SUPFAM" id="SSF52540">
    <property type="entry name" value="P-loop containing nucleoside triphosphate hydrolases"/>
    <property type="match status" value="1"/>
</dbReference>
<dbReference type="Gene3D" id="3.40.50.300">
    <property type="entry name" value="P-loop containing nucleotide triphosphate hydrolases"/>
    <property type="match status" value="1"/>
</dbReference>
<dbReference type="PANTHER" id="PTHR42788">
    <property type="entry name" value="TAURINE IMPORT ATP-BINDING PROTEIN-RELATED"/>
    <property type="match status" value="1"/>
</dbReference>
<dbReference type="EMBL" id="JAAZSR010000238">
    <property type="protein sequence ID" value="NKX51482.1"/>
    <property type="molecule type" value="Genomic_DNA"/>
</dbReference>
<accession>A0ABX1JUL3</accession>
<keyword evidence="4" id="KW-1185">Reference proteome</keyword>
<protein>
    <submittedName>
        <fullName evidence="3">ATP-binding cassette domain-containing protein</fullName>
    </submittedName>
</protein>
<dbReference type="InterPro" id="IPR050166">
    <property type="entry name" value="ABC_transporter_ATP-bind"/>
</dbReference>
<keyword evidence="3" id="KW-0067">ATP-binding</keyword>
<name>A0ABX1JUL3_9MICC</name>
<evidence type="ECO:0000313" key="4">
    <source>
        <dbReference type="Proteomes" id="UP000523795"/>
    </source>
</evidence>
<sequence>MSTPAATLKDASLSFGHRVLWHDLNLQINPGEFLAVLGPNGSGKTSLMRVLLGLHPLTHGTAQINGRPVTRGSRDIGYIPQQKAFGPQTPLRAR</sequence>
<evidence type="ECO:0000313" key="3">
    <source>
        <dbReference type="EMBL" id="NKX51482.1"/>
    </source>
</evidence>
<dbReference type="InterPro" id="IPR027417">
    <property type="entry name" value="P-loop_NTPase"/>
</dbReference>
<dbReference type="InterPro" id="IPR003439">
    <property type="entry name" value="ABC_transporter-like_ATP-bd"/>
</dbReference>
<feature type="domain" description="ABC transporter" evidence="2">
    <location>
        <begin position="22"/>
        <end position="89"/>
    </location>
</feature>
<proteinExistence type="predicted"/>
<evidence type="ECO:0000259" key="2">
    <source>
        <dbReference type="Pfam" id="PF00005"/>
    </source>
</evidence>
<reference evidence="3 4" key="1">
    <citation type="submission" date="2020-04" db="EMBL/GenBank/DDBJ databases">
        <authorList>
            <person name="Liu S."/>
        </authorList>
    </citation>
    <scope>NUCLEOTIDE SEQUENCE [LARGE SCALE GENOMIC DNA]</scope>
    <source>
        <strain evidence="3 4">CGMCC 1.15091</strain>
    </source>
</reference>
<comment type="caution">
    <text evidence="3">The sequence shown here is derived from an EMBL/GenBank/DDBJ whole genome shotgun (WGS) entry which is preliminary data.</text>
</comment>
<gene>
    <name evidence="3" type="ORF">HER39_13065</name>
</gene>
<dbReference type="Pfam" id="PF00005">
    <property type="entry name" value="ABC_tran"/>
    <property type="match status" value="1"/>
</dbReference>
<keyword evidence="1" id="KW-0813">Transport</keyword>
<feature type="non-terminal residue" evidence="3">
    <location>
        <position position="94"/>
    </location>
</feature>
<organism evidence="3 4">
    <name type="scientific">Arthrobacter deserti</name>
    <dbReference type="NCBI Taxonomy" id="1742687"/>
    <lineage>
        <taxon>Bacteria</taxon>
        <taxon>Bacillati</taxon>
        <taxon>Actinomycetota</taxon>
        <taxon>Actinomycetes</taxon>
        <taxon>Micrococcales</taxon>
        <taxon>Micrococcaceae</taxon>
        <taxon>Arthrobacter</taxon>
    </lineage>
</organism>
<dbReference type="PANTHER" id="PTHR42788:SF13">
    <property type="entry name" value="ALIPHATIC SULFONATES IMPORT ATP-BINDING PROTEIN SSUB"/>
    <property type="match status" value="1"/>
</dbReference>
<dbReference type="GO" id="GO:0005524">
    <property type="term" value="F:ATP binding"/>
    <property type="evidence" value="ECO:0007669"/>
    <property type="project" value="UniProtKB-KW"/>
</dbReference>
<keyword evidence="3" id="KW-0547">Nucleotide-binding</keyword>
<dbReference type="Proteomes" id="UP000523795">
    <property type="component" value="Unassembled WGS sequence"/>
</dbReference>